<dbReference type="PANTHER" id="PTHR12110">
    <property type="entry name" value="HYDROXYPYRUVATE ISOMERASE"/>
    <property type="match status" value="1"/>
</dbReference>
<dbReference type="AlphaFoldDB" id="A0A1F7SLA1"/>
<gene>
    <name evidence="2" type="ORF">A3G31_09485</name>
</gene>
<comment type="caution">
    <text evidence="2">The sequence shown here is derived from an EMBL/GenBank/DDBJ whole genome shotgun (WGS) entry which is preliminary data.</text>
</comment>
<dbReference type="EMBL" id="MGDI01000018">
    <property type="protein sequence ID" value="OGL53987.1"/>
    <property type="molecule type" value="Genomic_DNA"/>
</dbReference>
<evidence type="ECO:0000259" key="1">
    <source>
        <dbReference type="Pfam" id="PF01261"/>
    </source>
</evidence>
<sequence length="268" mass="30593">MRLGFSTHYYVYESLDTAHIDEIKSLGYKEVELWGMAPNIDLRDKERIERVKYCLEKNGIRAASFHGPLYRRISDSPAREWLYLSSSDEHKREESVSRNLEIISLMADFNSSILVIHFDLEEGAMISRAFDNFRKSIDVILCKNPKKGIRIAIENTNEHTTSGKLMDFIRDYPSKDVGICLDLGHANMYENPCDAIKICGKRLIHTHLSDNDGKGDLHLIPGKGNIDWKKVTKTASEIGYNGLLMLEIRKEASLEYLEAEKIKAILGI</sequence>
<dbReference type="InterPro" id="IPR050312">
    <property type="entry name" value="IolE/XylAMocC-like"/>
</dbReference>
<protein>
    <recommendedName>
        <fullName evidence="1">Xylose isomerase-like TIM barrel domain-containing protein</fullName>
    </recommendedName>
</protein>
<feature type="domain" description="Xylose isomerase-like TIM barrel" evidence="1">
    <location>
        <begin position="20"/>
        <end position="252"/>
    </location>
</feature>
<dbReference type="SUPFAM" id="SSF51658">
    <property type="entry name" value="Xylose isomerase-like"/>
    <property type="match status" value="1"/>
</dbReference>
<evidence type="ECO:0000313" key="3">
    <source>
        <dbReference type="Proteomes" id="UP000178082"/>
    </source>
</evidence>
<dbReference type="Gene3D" id="3.20.20.150">
    <property type="entry name" value="Divalent-metal-dependent TIM barrel enzymes"/>
    <property type="match status" value="1"/>
</dbReference>
<dbReference type="Proteomes" id="UP000178082">
    <property type="component" value="Unassembled WGS sequence"/>
</dbReference>
<proteinExistence type="predicted"/>
<organism evidence="2 3">
    <name type="scientific">Candidatus Schekmanbacteria bacterium RIFCSPLOWO2_12_FULL_38_15</name>
    <dbReference type="NCBI Taxonomy" id="1817883"/>
    <lineage>
        <taxon>Bacteria</taxon>
        <taxon>Candidatus Schekmaniibacteriota</taxon>
    </lineage>
</organism>
<dbReference type="InterPro" id="IPR013022">
    <property type="entry name" value="Xyl_isomerase-like_TIM-brl"/>
</dbReference>
<dbReference type="PANTHER" id="PTHR12110:SF53">
    <property type="entry name" value="BLR5974 PROTEIN"/>
    <property type="match status" value="1"/>
</dbReference>
<dbReference type="InterPro" id="IPR036237">
    <property type="entry name" value="Xyl_isomerase-like_sf"/>
</dbReference>
<dbReference type="Pfam" id="PF01261">
    <property type="entry name" value="AP_endonuc_2"/>
    <property type="match status" value="1"/>
</dbReference>
<accession>A0A1F7SLA1</accession>
<dbReference type="STRING" id="1817883.A3G31_09485"/>
<reference evidence="2 3" key="1">
    <citation type="journal article" date="2016" name="Nat. Commun.">
        <title>Thousands of microbial genomes shed light on interconnected biogeochemical processes in an aquifer system.</title>
        <authorList>
            <person name="Anantharaman K."/>
            <person name="Brown C.T."/>
            <person name="Hug L.A."/>
            <person name="Sharon I."/>
            <person name="Castelle C.J."/>
            <person name="Probst A.J."/>
            <person name="Thomas B.C."/>
            <person name="Singh A."/>
            <person name="Wilkins M.J."/>
            <person name="Karaoz U."/>
            <person name="Brodie E.L."/>
            <person name="Williams K.H."/>
            <person name="Hubbard S.S."/>
            <person name="Banfield J.F."/>
        </authorList>
    </citation>
    <scope>NUCLEOTIDE SEQUENCE [LARGE SCALE GENOMIC DNA]</scope>
</reference>
<name>A0A1F7SLA1_9BACT</name>
<evidence type="ECO:0000313" key="2">
    <source>
        <dbReference type="EMBL" id="OGL53987.1"/>
    </source>
</evidence>